<keyword evidence="3" id="KW-1185">Reference proteome</keyword>
<comment type="caution">
    <text evidence="2">The sequence shown here is derived from an EMBL/GenBank/DDBJ whole genome shotgun (WGS) entry which is preliminary data.</text>
</comment>
<reference evidence="2" key="1">
    <citation type="submission" date="2021-06" db="EMBL/GenBank/DDBJ databases">
        <authorList>
            <person name="Kallberg Y."/>
            <person name="Tangrot J."/>
            <person name="Rosling A."/>
        </authorList>
    </citation>
    <scope>NUCLEOTIDE SEQUENCE</scope>
    <source>
        <strain evidence="2">IN212</strain>
    </source>
</reference>
<protein>
    <submittedName>
        <fullName evidence="2">13770_t:CDS:1</fullName>
    </submittedName>
</protein>
<dbReference type="OrthoDB" id="2444870at2759"/>
<feature type="region of interest" description="Disordered" evidence="1">
    <location>
        <begin position="204"/>
        <end position="227"/>
    </location>
</feature>
<feature type="non-terminal residue" evidence="2">
    <location>
        <position position="1"/>
    </location>
</feature>
<dbReference type="AlphaFoldDB" id="A0A9N9P1F7"/>
<evidence type="ECO:0000313" key="3">
    <source>
        <dbReference type="Proteomes" id="UP000789396"/>
    </source>
</evidence>
<dbReference type="Proteomes" id="UP000789396">
    <property type="component" value="Unassembled WGS sequence"/>
</dbReference>
<proteinExistence type="predicted"/>
<organism evidence="2 3">
    <name type="scientific">Racocetra fulgida</name>
    <dbReference type="NCBI Taxonomy" id="60492"/>
    <lineage>
        <taxon>Eukaryota</taxon>
        <taxon>Fungi</taxon>
        <taxon>Fungi incertae sedis</taxon>
        <taxon>Mucoromycota</taxon>
        <taxon>Glomeromycotina</taxon>
        <taxon>Glomeromycetes</taxon>
        <taxon>Diversisporales</taxon>
        <taxon>Gigasporaceae</taxon>
        <taxon>Racocetra</taxon>
    </lineage>
</organism>
<feature type="non-terminal residue" evidence="2">
    <location>
        <position position="377"/>
    </location>
</feature>
<evidence type="ECO:0000313" key="2">
    <source>
        <dbReference type="EMBL" id="CAG8775652.1"/>
    </source>
</evidence>
<dbReference type="EMBL" id="CAJVPZ010049321">
    <property type="protein sequence ID" value="CAG8775652.1"/>
    <property type="molecule type" value="Genomic_DNA"/>
</dbReference>
<evidence type="ECO:0000256" key="1">
    <source>
        <dbReference type="SAM" id="MobiDB-lite"/>
    </source>
</evidence>
<sequence>SALEERKTNERNIISEDGKIIENMFWNSLKVEYRIHEKYPNIKKKIDKALKITSKNSKNWIELRKLFEFVMQTVEGNKPAQNDNDRNEAIKELYNLLVDQEINFQKQVKKYFQEQKRKNQDNRLSYMFSRVNQFLDIYYDINDIVSNVDAEIKQKIKMKTDSQFIQDLHSYKFVNTDEITKNRITSRFLDEYQEWRNNVFHPEMQKSKPKYSDRSKEINSRLEGESKKTKEQITDREFLRICEEIEKKHSEGLQGYFIIYHLEEIQPEQLQYTIYNTSLDQNDILSLRQDELHVPNPTIELYHQNNLALFENNKCFIALWNINQNRLEIYYETLRRTSVQLEGKYRKPKTLHPEEQCLIAVNEPKGMFSIYQTKRGV</sequence>
<gene>
    <name evidence="2" type="ORF">RFULGI_LOCUS15405</name>
</gene>
<name>A0A9N9P1F7_9GLOM</name>
<accession>A0A9N9P1F7</accession>